<dbReference type="RefSeq" id="XP_018188181.1">
    <property type="nucleotide sequence ID" value="XM_018332530.1"/>
</dbReference>
<dbReference type="EMBL" id="KV407458">
    <property type="protein sequence ID" value="KZF22626.1"/>
    <property type="molecule type" value="Genomic_DNA"/>
</dbReference>
<keyword evidence="3" id="KW-1185">Reference proteome</keyword>
<sequence length="276" mass="31640">MVTPNELVIANYLRSIDLRTILNSKDLRQAFLALSQSASSCDREAFVQLLQADESRRPRTPPPDPPSDELNIVQHSDDYQHDTSGSTGALPDIGRESWRLNFSKPKGLQDIDKRIISFVESHEKDKIIRNRLIRILHQLTGQTKTFDNYADIWAGDQPIYASVKGSRIFNSVSALRLHRIVQAQRKAEKSKKLKECEIRLNALYFLHEYELNASPKRRFNLPAPNDNAWLQEKALELGEEKSYLIRLLERARSYQTFAAVCGNVELLELSHLSNNE</sequence>
<dbReference type="Proteomes" id="UP000076632">
    <property type="component" value="Unassembled WGS sequence"/>
</dbReference>
<evidence type="ECO:0000313" key="3">
    <source>
        <dbReference type="Proteomes" id="UP000076632"/>
    </source>
</evidence>
<feature type="region of interest" description="Disordered" evidence="1">
    <location>
        <begin position="52"/>
        <end position="72"/>
    </location>
</feature>
<evidence type="ECO:0000256" key="1">
    <source>
        <dbReference type="SAM" id="MobiDB-lite"/>
    </source>
</evidence>
<gene>
    <name evidence="2" type="ORF">L228DRAFT_246975</name>
</gene>
<name>A0A165GUX4_XYLHT</name>
<reference evidence="2 3" key="1">
    <citation type="journal article" date="2016" name="Fungal Biol.">
        <title>The genome of Xylona heveae provides a window into fungal endophytism.</title>
        <authorList>
            <person name="Gazis R."/>
            <person name="Kuo A."/>
            <person name="Riley R."/>
            <person name="LaButti K."/>
            <person name="Lipzen A."/>
            <person name="Lin J."/>
            <person name="Amirebrahimi M."/>
            <person name="Hesse C.N."/>
            <person name="Spatafora J.W."/>
            <person name="Henrissat B."/>
            <person name="Hainaut M."/>
            <person name="Grigoriev I.V."/>
            <person name="Hibbett D.S."/>
        </authorList>
    </citation>
    <scope>NUCLEOTIDE SEQUENCE [LARGE SCALE GENOMIC DNA]</scope>
    <source>
        <strain evidence="2 3">TC161</strain>
    </source>
</reference>
<organism evidence="2 3">
    <name type="scientific">Xylona heveae (strain CBS 132557 / TC161)</name>
    <dbReference type="NCBI Taxonomy" id="1328760"/>
    <lineage>
        <taxon>Eukaryota</taxon>
        <taxon>Fungi</taxon>
        <taxon>Dikarya</taxon>
        <taxon>Ascomycota</taxon>
        <taxon>Pezizomycotina</taxon>
        <taxon>Xylonomycetes</taxon>
        <taxon>Xylonales</taxon>
        <taxon>Xylonaceae</taxon>
        <taxon>Xylona</taxon>
    </lineage>
</organism>
<dbReference type="InParanoid" id="A0A165GUX4"/>
<accession>A0A165GUX4</accession>
<dbReference type="GeneID" id="28897667"/>
<protein>
    <submittedName>
        <fullName evidence="2">Uncharacterized protein</fullName>
    </submittedName>
</protein>
<evidence type="ECO:0000313" key="2">
    <source>
        <dbReference type="EMBL" id="KZF22626.1"/>
    </source>
</evidence>
<proteinExistence type="predicted"/>
<dbReference type="AlphaFoldDB" id="A0A165GUX4"/>